<name>A0A9Q6LLV3_PISSA</name>
<reference evidence="1 2" key="1">
    <citation type="submission" date="2019-04" db="EMBL/GenBank/DDBJ databases">
        <title>Complete genome sequencing of Piscirickettsia salmonis strain Psal-009.</title>
        <authorList>
            <person name="Schober I."/>
            <person name="Bunk B."/>
            <person name="Sproer C."/>
            <person name="Carril G.P."/>
            <person name="Riedel T."/>
            <person name="Flores-Herrera P.A."/>
            <person name="Nourdin-Galindo G."/>
            <person name="Marshall S.H."/>
            <person name="Overmann J."/>
        </authorList>
    </citation>
    <scope>NUCLEOTIDE SEQUENCE [LARGE SCALE GENOMIC DNA]</scope>
    <source>
        <strain evidence="1 2">Psal-009</strain>
    </source>
</reference>
<keyword evidence="2" id="KW-1185">Reference proteome</keyword>
<dbReference type="Proteomes" id="UP000422232">
    <property type="component" value="Chromosome"/>
</dbReference>
<organism evidence="1 2">
    <name type="scientific">Piscirickettsia salmonis</name>
    <dbReference type="NCBI Taxonomy" id="1238"/>
    <lineage>
        <taxon>Bacteria</taxon>
        <taxon>Pseudomonadati</taxon>
        <taxon>Pseudomonadota</taxon>
        <taxon>Gammaproteobacteria</taxon>
        <taxon>Thiotrichales</taxon>
        <taxon>Piscirickettsiaceae</taxon>
        <taxon>Piscirickettsia</taxon>
    </lineage>
</organism>
<accession>A0A9Q6LLV3</accession>
<sequence length="29" mass="3291">MNKELLDIYSDYLISQNHYATATGICQGK</sequence>
<protein>
    <submittedName>
        <fullName evidence="1">Uncharacterized protein</fullName>
    </submittedName>
</protein>
<gene>
    <name evidence="1" type="ORF">Psal009_01479</name>
</gene>
<dbReference type="AlphaFoldDB" id="A0A9Q6LLV3"/>
<evidence type="ECO:0000313" key="2">
    <source>
        <dbReference type="Proteomes" id="UP000422232"/>
    </source>
</evidence>
<proteinExistence type="predicted"/>
<evidence type="ECO:0000313" key="1">
    <source>
        <dbReference type="EMBL" id="QGO05588.1"/>
    </source>
</evidence>
<dbReference type="EMBL" id="CP038908">
    <property type="protein sequence ID" value="QGO05588.1"/>
    <property type="molecule type" value="Genomic_DNA"/>
</dbReference>